<dbReference type="Proteomes" id="UP000267035">
    <property type="component" value="Unassembled WGS sequence"/>
</dbReference>
<organism evidence="3 4">
    <name type="scientific">Allofranklinella schreckenbergeri</name>
    <dbReference type="NCBI Taxonomy" id="1076744"/>
    <lineage>
        <taxon>Bacteria</taxon>
        <taxon>Pseudomonadati</taxon>
        <taxon>Pseudomonadota</taxon>
        <taxon>Betaproteobacteria</taxon>
        <taxon>Burkholderiales</taxon>
        <taxon>Comamonadaceae</taxon>
        <taxon>Allofranklinella</taxon>
    </lineage>
</organism>
<dbReference type="Gene3D" id="3.40.1740.10">
    <property type="entry name" value="VC0467-like"/>
    <property type="match status" value="1"/>
</dbReference>
<dbReference type="InterPro" id="IPR003774">
    <property type="entry name" value="AlgH-like"/>
</dbReference>
<keyword evidence="4" id="KW-1185">Reference proteome</keyword>
<evidence type="ECO:0000256" key="1">
    <source>
        <dbReference type="ARBA" id="ARBA00009600"/>
    </source>
</evidence>
<dbReference type="HAMAP" id="MF_00758">
    <property type="entry name" value="UPF0301"/>
    <property type="match status" value="1"/>
</dbReference>
<dbReference type="PANTHER" id="PTHR30327:SF1">
    <property type="entry name" value="UPF0301 PROTEIN YQGE"/>
    <property type="match status" value="1"/>
</dbReference>
<accession>A0A3M6Q1T6</accession>
<comment type="similarity">
    <text evidence="1 2">Belongs to the UPF0301 (AlgH) family.</text>
</comment>
<evidence type="ECO:0000256" key="2">
    <source>
        <dbReference type="HAMAP-Rule" id="MF_00758"/>
    </source>
</evidence>
<evidence type="ECO:0000313" key="3">
    <source>
        <dbReference type="EMBL" id="RMW96704.1"/>
    </source>
</evidence>
<dbReference type="AlphaFoldDB" id="A0A3M6Q1T6"/>
<sequence length="211" mass="22020">MPVMSQPLALNLTGHLLIAMPGLEDSLFGGSVVYVCEHNHQGALGLIINKTTDLQARHLFARLDLNLPREDLADMPVLMGGPLHQDRGFVLHDTTAAAPSQCGTGSDGEQAASGTAYASSLPITDGLALTSSRDVMEAISQGGGPRHALMALGCSSWDGGQLESELAANAWLTVQASPALLFQLGPEQRYGKALELLGIHAHQLASVAGHA</sequence>
<evidence type="ECO:0000313" key="4">
    <source>
        <dbReference type="Proteomes" id="UP000267035"/>
    </source>
</evidence>
<protein>
    <recommendedName>
        <fullName evidence="2">UPF0301 protein EBQ25_10965</fullName>
    </recommendedName>
</protein>
<dbReference type="EMBL" id="RDQL01000019">
    <property type="protein sequence ID" value="RMW96704.1"/>
    <property type="molecule type" value="Genomic_DNA"/>
</dbReference>
<dbReference type="SUPFAM" id="SSF143456">
    <property type="entry name" value="VC0467-like"/>
    <property type="match status" value="1"/>
</dbReference>
<gene>
    <name evidence="3" type="ORF">EBQ25_10965</name>
</gene>
<name>A0A3M6Q1T6_9BURK</name>
<proteinExistence type="inferred from homology"/>
<dbReference type="GO" id="GO:0005829">
    <property type="term" value="C:cytosol"/>
    <property type="evidence" value="ECO:0007669"/>
    <property type="project" value="TreeGrafter"/>
</dbReference>
<comment type="caution">
    <text evidence="3">The sequence shown here is derived from an EMBL/GenBank/DDBJ whole genome shotgun (WGS) entry which is preliminary data.</text>
</comment>
<dbReference type="Pfam" id="PF02622">
    <property type="entry name" value="DUF179"/>
    <property type="match status" value="1"/>
</dbReference>
<reference evidence="3 4" key="1">
    <citation type="submission" date="2018-10" db="EMBL/GenBank/DDBJ databases">
        <title>Comamonadaceae CDC group NO-1 genome sequencing and assembly.</title>
        <authorList>
            <person name="Bernier A.-M."/>
            <person name="Bernard K."/>
        </authorList>
    </citation>
    <scope>NUCLEOTIDE SEQUENCE [LARGE SCALE GENOMIC DNA]</scope>
    <source>
        <strain evidence="3 4">NML161473</strain>
    </source>
</reference>
<dbReference type="PANTHER" id="PTHR30327">
    <property type="entry name" value="UNCHARACTERIZED PROTEIN YQGE"/>
    <property type="match status" value="1"/>
</dbReference>